<dbReference type="Pfam" id="PF12754">
    <property type="entry name" value="Get5_N"/>
    <property type="match status" value="1"/>
</dbReference>
<dbReference type="GO" id="GO:0005829">
    <property type="term" value="C:cytosol"/>
    <property type="evidence" value="ECO:0007669"/>
    <property type="project" value="UniProtKB-SubCell"/>
</dbReference>
<sequence>MTELSFAKSFLTTLDAKPSKISAEHVEDPKTYPARGAYILPKASLPLSKKIRLTPGTEPSLSVTLKSLRNPPLDITFPSLPLSTSILSLKESISEQSAIPVSKLRLLWNKKPVGDSKTLKDVVGDEGAKGGKVELGVMVIGGAGAVKRDGEEVEPVVVGHGAETLRGEEFWTDLRGFLVARLKDEKEGERIWGVFRKAVEAEK</sequence>
<dbReference type="STRING" id="1095630.A0A2J6SZW0"/>
<evidence type="ECO:0000256" key="2">
    <source>
        <dbReference type="ARBA" id="ARBA00022490"/>
    </source>
</evidence>
<dbReference type="CDD" id="cd17039">
    <property type="entry name" value="Ubl_ubiquitin_like"/>
    <property type="match status" value="1"/>
</dbReference>
<keyword evidence="5" id="KW-1185">Reference proteome</keyword>
<gene>
    <name evidence="4" type="ORF">K444DRAFT_594714</name>
</gene>
<protein>
    <recommendedName>
        <fullName evidence="3">Ubiquitin-like domain-containing protein</fullName>
    </recommendedName>
</protein>
<dbReference type="InterPro" id="IPR029071">
    <property type="entry name" value="Ubiquitin-like_domsf"/>
</dbReference>
<dbReference type="PANTHER" id="PTHR46555:SF1">
    <property type="entry name" value="UBIQUITIN-LIKE PROTEIN 4A"/>
    <property type="match status" value="1"/>
</dbReference>
<evidence type="ECO:0000313" key="5">
    <source>
        <dbReference type="Proteomes" id="UP000235371"/>
    </source>
</evidence>
<accession>A0A2J6SZW0</accession>
<dbReference type="InterPro" id="IPR049256">
    <property type="entry name" value="Get5_C"/>
</dbReference>
<dbReference type="AlphaFoldDB" id="A0A2J6SZW0"/>
<dbReference type="InterPro" id="IPR000626">
    <property type="entry name" value="Ubiquitin-like_dom"/>
</dbReference>
<dbReference type="PROSITE" id="PS50053">
    <property type="entry name" value="UBIQUITIN_2"/>
    <property type="match status" value="1"/>
</dbReference>
<keyword evidence="2" id="KW-0963">Cytoplasm</keyword>
<organism evidence="4 5">
    <name type="scientific">Hyaloscypha bicolor E</name>
    <dbReference type="NCBI Taxonomy" id="1095630"/>
    <lineage>
        <taxon>Eukaryota</taxon>
        <taxon>Fungi</taxon>
        <taxon>Dikarya</taxon>
        <taxon>Ascomycota</taxon>
        <taxon>Pezizomycotina</taxon>
        <taxon>Leotiomycetes</taxon>
        <taxon>Helotiales</taxon>
        <taxon>Hyaloscyphaceae</taxon>
        <taxon>Hyaloscypha</taxon>
        <taxon>Hyaloscypha bicolor</taxon>
    </lineage>
</organism>
<dbReference type="InterPro" id="IPR024737">
    <property type="entry name" value="Get5_N"/>
</dbReference>
<evidence type="ECO:0000259" key="3">
    <source>
        <dbReference type="PROSITE" id="PS50053"/>
    </source>
</evidence>
<dbReference type="InterPro" id="IPR047154">
    <property type="entry name" value="UBL4A-like"/>
</dbReference>
<dbReference type="Gene3D" id="1.10.286.70">
    <property type="entry name" value="Get5 dimerization domain"/>
    <property type="match status" value="1"/>
</dbReference>
<dbReference type="RefSeq" id="XP_024733196.1">
    <property type="nucleotide sequence ID" value="XM_024878369.1"/>
</dbReference>
<dbReference type="SUPFAM" id="SSF54236">
    <property type="entry name" value="Ubiquitin-like"/>
    <property type="match status" value="1"/>
</dbReference>
<name>A0A2J6SZW0_9HELO</name>
<dbReference type="Pfam" id="PF17183">
    <property type="entry name" value="Get5_C"/>
    <property type="match status" value="1"/>
</dbReference>
<dbReference type="OrthoDB" id="5366541at2759"/>
<feature type="domain" description="Ubiquitin-like" evidence="3">
    <location>
        <begin position="61"/>
        <end position="121"/>
    </location>
</feature>
<dbReference type="Proteomes" id="UP000235371">
    <property type="component" value="Unassembled WGS sequence"/>
</dbReference>
<dbReference type="GO" id="GO:0006620">
    <property type="term" value="P:post-translational protein targeting to endoplasmic reticulum membrane"/>
    <property type="evidence" value="ECO:0007669"/>
    <property type="project" value="InterPro"/>
</dbReference>
<dbReference type="InParanoid" id="A0A2J6SZW0"/>
<dbReference type="PANTHER" id="PTHR46555">
    <property type="entry name" value="UBIQUITIN-LIKE PROTEIN 4A"/>
    <property type="match status" value="1"/>
</dbReference>
<evidence type="ECO:0000256" key="1">
    <source>
        <dbReference type="ARBA" id="ARBA00004514"/>
    </source>
</evidence>
<comment type="subcellular location">
    <subcellularLocation>
        <location evidence="1">Cytoplasm</location>
        <location evidence="1">Cytosol</location>
    </subcellularLocation>
</comment>
<dbReference type="Gene3D" id="3.10.20.90">
    <property type="entry name" value="Phosphatidylinositol 3-kinase Catalytic Subunit, Chain A, domain 1"/>
    <property type="match status" value="1"/>
</dbReference>
<dbReference type="EMBL" id="KZ613848">
    <property type="protein sequence ID" value="PMD56292.1"/>
    <property type="molecule type" value="Genomic_DNA"/>
</dbReference>
<reference evidence="4 5" key="1">
    <citation type="submission" date="2016-04" db="EMBL/GenBank/DDBJ databases">
        <title>A degradative enzymes factory behind the ericoid mycorrhizal symbiosis.</title>
        <authorList>
            <consortium name="DOE Joint Genome Institute"/>
            <person name="Martino E."/>
            <person name="Morin E."/>
            <person name="Grelet G."/>
            <person name="Kuo A."/>
            <person name="Kohler A."/>
            <person name="Daghino S."/>
            <person name="Barry K."/>
            <person name="Choi C."/>
            <person name="Cichocki N."/>
            <person name="Clum A."/>
            <person name="Copeland A."/>
            <person name="Hainaut M."/>
            <person name="Haridas S."/>
            <person name="Labutti K."/>
            <person name="Lindquist E."/>
            <person name="Lipzen A."/>
            <person name="Khouja H.-R."/>
            <person name="Murat C."/>
            <person name="Ohm R."/>
            <person name="Olson A."/>
            <person name="Spatafora J."/>
            <person name="Veneault-Fourrey C."/>
            <person name="Henrissat B."/>
            <person name="Grigoriev I."/>
            <person name="Martin F."/>
            <person name="Perotto S."/>
        </authorList>
    </citation>
    <scope>NUCLEOTIDE SEQUENCE [LARGE SCALE GENOMIC DNA]</scope>
    <source>
        <strain evidence="4 5">E</strain>
    </source>
</reference>
<dbReference type="GeneID" id="36586446"/>
<proteinExistence type="predicted"/>
<evidence type="ECO:0000313" key="4">
    <source>
        <dbReference type="EMBL" id="PMD56292.1"/>
    </source>
</evidence>